<protein>
    <submittedName>
        <fullName evidence="6">DNA replication protein DnaC</fullName>
    </submittedName>
</protein>
<keyword evidence="3" id="KW-0067">ATP-binding</keyword>
<dbReference type="EMBL" id="SJPL01000001">
    <property type="protein sequence ID" value="TWT68817.1"/>
    <property type="molecule type" value="Genomic_DNA"/>
</dbReference>
<dbReference type="InterPro" id="IPR047661">
    <property type="entry name" value="IstB"/>
</dbReference>
<dbReference type="SMART" id="SM00382">
    <property type="entry name" value="AAA"/>
    <property type="match status" value="1"/>
</dbReference>
<dbReference type="InterPro" id="IPR002611">
    <property type="entry name" value="IstB_ATP-bd"/>
</dbReference>
<dbReference type="PANTHER" id="PTHR30050">
    <property type="entry name" value="CHROMOSOMAL REPLICATION INITIATOR PROTEIN DNAA"/>
    <property type="match status" value="1"/>
</dbReference>
<evidence type="ECO:0000313" key="6">
    <source>
        <dbReference type="EMBL" id="TWT65771.1"/>
    </source>
</evidence>
<keyword evidence="10" id="KW-1185">Reference proteome</keyword>
<feature type="region of interest" description="Disordered" evidence="4">
    <location>
        <begin position="239"/>
        <end position="260"/>
    </location>
</feature>
<dbReference type="GO" id="GO:0005524">
    <property type="term" value="F:ATP binding"/>
    <property type="evidence" value="ECO:0007669"/>
    <property type="project" value="UniProtKB-KW"/>
</dbReference>
<organism evidence="6 10">
    <name type="scientific">Crateriforma conspicua</name>
    <dbReference type="NCBI Taxonomy" id="2527996"/>
    <lineage>
        <taxon>Bacteria</taxon>
        <taxon>Pseudomonadati</taxon>
        <taxon>Planctomycetota</taxon>
        <taxon>Planctomycetia</taxon>
        <taxon>Planctomycetales</taxon>
        <taxon>Planctomycetaceae</taxon>
        <taxon>Crateriforma</taxon>
    </lineage>
</organism>
<sequence length="260" mass="29271">MNENLSRTLRELRLGGMAETLEVRLQEASASKLTHLEFLELVLADESLVRGDRKIERGVRRAGFRDVRRLEDFDFAFNRSIDRAKVFELASGHFLRGAKDVLMCGPPGTGKSHLAQAIGHAVIRCGAVVYYRSIFDVVRDFLHDEAMGGEEKVLAKYLKPDLLIIDDMGMKQLPKRSGEYLFEIVMRRHEVRSTMMTTNRPLEDWGKLIGDVPSASAILDRFLQSAEIMKITGRSYRLKNAEKSSKGTKAPPGSTAETKE</sequence>
<dbReference type="Gene3D" id="3.40.50.300">
    <property type="entry name" value="P-loop containing nucleotide triphosphate hydrolases"/>
    <property type="match status" value="1"/>
</dbReference>
<name>A0A5C5XT80_9PLAN</name>
<evidence type="ECO:0000256" key="4">
    <source>
        <dbReference type="SAM" id="MobiDB-lite"/>
    </source>
</evidence>
<dbReference type="InterPro" id="IPR003593">
    <property type="entry name" value="AAA+_ATPase"/>
</dbReference>
<dbReference type="InterPro" id="IPR028350">
    <property type="entry name" value="DNAC/IstB-like"/>
</dbReference>
<dbReference type="RefSeq" id="WP_197203360.1">
    <property type="nucleotide sequence ID" value="NZ_SJPL01000001.1"/>
</dbReference>
<comment type="caution">
    <text evidence="6">The sequence shown here is derived from an EMBL/GenBank/DDBJ whole genome shotgun (WGS) entry which is preliminary data.</text>
</comment>
<dbReference type="GO" id="GO:0006260">
    <property type="term" value="P:DNA replication"/>
    <property type="evidence" value="ECO:0007669"/>
    <property type="project" value="TreeGrafter"/>
</dbReference>
<dbReference type="CDD" id="cd00009">
    <property type="entry name" value="AAA"/>
    <property type="match status" value="1"/>
</dbReference>
<evidence type="ECO:0000313" key="8">
    <source>
        <dbReference type="EMBL" id="TWT70558.1"/>
    </source>
</evidence>
<dbReference type="EMBL" id="SJPL01000002">
    <property type="protein sequence ID" value="TWT65771.1"/>
    <property type="molecule type" value="Genomic_DNA"/>
</dbReference>
<accession>A0A5C5XT80</accession>
<dbReference type="Pfam" id="PF01695">
    <property type="entry name" value="IstB_IS21"/>
    <property type="match status" value="1"/>
</dbReference>
<dbReference type="AlphaFoldDB" id="A0A5C5XT80"/>
<gene>
    <name evidence="6" type="primary">dnaC_6</name>
    <name evidence="7" type="synonym">dnaC_1</name>
    <name evidence="8" type="synonym">dnaC_4</name>
    <name evidence="9" type="synonym">dnaC_5</name>
    <name evidence="7" type="ORF">Pan14r_10640</name>
    <name evidence="8" type="ORF">Pan14r_28650</name>
    <name evidence="9" type="ORF">Pan14r_38210</name>
    <name evidence="6" type="ORF">Pan14r_53210</name>
</gene>
<dbReference type="PIRSF" id="PIRSF003073">
    <property type="entry name" value="DNAC_TnpB_IstB"/>
    <property type="match status" value="1"/>
</dbReference>
<evidence type="ECO:0000259" key="5">
    <source>
        <dbReference type="SMART" id="SM00382"/>
    </source>
</evidence>
<evidence type="ECO:0000256" key="1">
    <source>
        <dbReference type="ARBA" id="ARBA00008059"/>
    </source>
</evidence>
<evidence type="ECO:0000256" key="3">
    <source>
        <dbReference type="ARBA" id="ARBA00022840"/>
    </source>
</evidence>
<evidence type="ECO:0000313" key="10">
    <source>
        <dbReference type="Proteomes" id="UP000317238"/>
    </source>
</evidence>
<dbReference type="SUPFAM" id="SSF52540">
    <property type="entry name" value="P-loop containing nucleoside triphosphate hydrolases"/>
    <property type="match status" value="1"/>
</dbReference>
<dbReference type="EMBL" id="SJPL01000001">
    <property type="protein sequence ID" value="TWT71511.1"/>
    <property type="molecule type" value="Genomic_DNA"/>
</dbReference>
<feature type="domain" description="AAA+ ATPase" evidence="5">
    <location>
        <begin position="97"/>
        <end position="232"/>
    </location>
</feature>
<keyword evidence="2" id="KW-0547">Nucleotide-binding</keyword>
<evidence type="ECO:0000313" key="9">
    <source>
        <dbReference type="EMBL" id="TWT71511.1"/>
    </source>
</evidence>
<dbReference type="InterPro" id="IPR027417">
    <property type="entry name" value="P-loop_NTPase"/>
</dbReference>
<evidence type="ECO:0000256" key="2">
    <source>
        <dbReference type="ARBA" id="ARBA00022741"/>
    </source>
</evidence>
<dbReference type="NCBIfam" id="NF038214">
    <property type="entry name" value="IS21_help_AAA"/>
    <property type="match status" value="1"/>
</dbReference>
<dbReference type="Proteomes" id="UP000317238">
    <property type="component" value="Unassembled WGS sequence"/>
</dbReference>
<dbReference type="PANTHER" id="PTHR30050:SF4">
    <property type="entry name" value="ATP-BINDING PROTEIN RV3427C IN INSERTION SEQUENCE-RELATED"/>
    <property type="match status" value="1"/>
</dbReference>
<evidence type="ECO:0000313" key="7">
    <source>
        <dbReference type="EMBL" id="TWT68817.1"/>
    </source>
</evidence>
<reference evidence="6 10" key="1">
    <citation type="submission" date="2019-02" db="EMBL/GenBank/DDBJ databases">
        <title>Deep-cultivation of Planctomycetes and their phenomic and genomic characterization uncovers novel biology.</title>
        <authorList>
            <person name="Wiegand S."/>
            <person name="Jogler M."/>
            <person name="Boedeker C."/>
            <person name="Pinto D."/>
            <person name="Vollmers J."/>
            <person name="Rivas-Marin E."/>
            <person name="Kohn T."/>
            <person name="Peeters S.H."/>
            <person name="Heuer A."/>
            <person name="Rast P."/>
            <person name="Oberbeckmann S."/>
            <person name="Bunk B."/>
            <person name="Jeske O."/>
            <person name="Meyerdierks A."/>
            <person name="Storesund J.E."/>
            <person name="Kallscheuer N."/>
            <person name="Luecker S."/>
            <person name="Lage O.M."/>
            <person name="Pohl T."/>
            <person name="Merkel B.J."/>
            <person name="Hornburger P."/>
            <person name="Mueller R.-W."/>
            <person name="Bruemmer F."/>
            <person name="Labrenz M."/>
            <person name="Spormann A.M."/>
            <person name="Op Den Camp H."/>
            <person name="Overmann J."/>
            <person name="Amann R."/>
            <person name="Jetten M.S.M."/>
            <person name="Mascher T."/>
            <person name="Medema M.H."/>
            <person name="Devos D.P."/>
            <person name="Kaster A.-K."/>
            <person name="Ovreas L."/>
            <person name="Rohde M."/>
            <person name="Galperin M.Y."/>
            <person name="Jogler C."/>
        </authorList>
    </citation>
    <scope>NUCLEOTIDE SEQUENCE [LARGE SCALE GENOMIC DNA]</scope>
    <source>
        <strain evidence="6 10">Pan14r</strain>
    </source>
</reference>
<comment type="similarity">
    <text evidence="1">Belongs to the IS21/IS1162 putative ATP-binding protein family.</text>
</comment>
<proteinExistence type="inferred from homology"/>
<dbReference type="EMBL" id="SJPL01000001">
    <property type="protein sequence ID" value="TWT70558.1"/>
    <property type="molecule type" value="Genomic_DNA"/>
</dbReference>